<keyword evidence="8" id="KW-0630">Potassium</keyword>
<dbReference type="Pfam" id="PF00999">
    <property type="entry name" value="Na_H_Exchanger"/>
    <property type="match status" value="1"/>
</dbReference>
<dbReference type="InterPro" id="IPR036318">
    <property type="entry name" value="FAD-bd_PCMH-like_sf"/>
</dbReference>
<keyword evidence="15" id="KW-1185">Reference proteome</keyword>
<dbReference type="NCBIfam" id="NF003714">
    <property type="entry name" value="PRK05326.1-1"/>
    <property type="match status" value="1"/>
</dbReference>
<reference evidence="14" key="1">
    <citation type="submission" date="2016-02" db="EMBL/GenBank/DDBJ databases">
        <title>Halorhodospira halochloris DSM-1059 complete genome, version 2.</title>
        <authorList>
            <person name="Tsukatani Y."/>
        </authorList>
    </citation>
    <scope>NUCLEOTIDE SEQUENCE</scope>
    <source>
        <strain evidence="14">DSM 1059</strain>
    </source>
</reference>
<evidence type="ECO:0000256" key="12">
    <source>
        <dbReference type="SAM" id="Phobius"/>
    </source>
</evidence>
<dbReference type="InterPro" id="IPR036721">
    <property type="entry name" value="RCK_C_sf"/>
</dbReference>
<evidence type="ECO:0000256" key="10">
    <source>
        <dbReference type="ARBA" id="ARBA00023065"/>
    </source>
</evidence>
<dbReference type="Pfam" id="PF02080">
    <property type="entry name" value="TrkA_C"/>
    <property type="match status" value="1"/>
</dbReference>
<dbReference type="NCBIfam" id="NF003715">
    <property type="entry name" value="PRK05326.1-2"/>
    <property type="match status" value="1"/>
</dbReference>
<comment type="subcellular location">
    <subcellularLocation>
        <location evidence="1">Cell membrane</location>
        <topology evidence="1">Multi-pass membrane protein</topology>
    </subcellularLocation>
</comment>
<protein>
    <submittedName>
        <fullName evidence="14">Na+/H+ antiporter</fullName>
    </submittedName>
</protein>
<feature type="transmembrane region" description="Helical" evidence="12">
    <location>
        <begin position="338"/>
        <end position="361"/>
    </location>
</feature>
<evidence type="ECO:0000256" key="7">
    <source>
        <dbReference type="ARBA" id="ARBA00022692"/>
    </source>
</evidence>
<dbReference type="SMART" id="SM01091">
    <property type="entry name" value="CorC_HlyC"/>
    <property type="match status" value="1"/>
</dbReference>
<dbReference type="GO" id="GO:0015297">
    <property type="term" value="F:antiporter activity"/>
    <property type="evidence" value="ECO:0007669"/>
    <property type="project" value="UniProtKB-KW"/>
</dbReference>
<keyword evidence="9 12" id="KW-1133">Transmembrane helix</keyword>
<feature type="transmembrane region" description="Helical" evidence="12">
    <location>
        <begin position="63"/>
        <end position="82"/>
    </location>
</feature>
<dbReference type="EMBL" id="AP017372">
    <property type="protein sequence ID" value="BAU57246.1"/>
    <property type="molecule type" value="Genomic_DNA"/>
</dbReference>
<dbReference type="AlphaFoldDB" id="A0A0X8X7Z2"/>
<dbReference type="GO" id="GO:0050660">
    <property type="term" value="F:flavin adenine dinucleotide binding"/>
    <property type="evidence" value="ECO:0007669"/>
    <property type="project" value="InterPro"/>
</dbReference>
<sequence>MGSYLELTNQLILFGAGLLLISIIASAVSDRLGAPMLLAFLAIGMILGEDGLFGISFDDIQAAHLIGSLALAIILFDGGLRTQFSTFRVALKPAITLATLGVVMTAGITALAVSWLFELSWEQALLVGAIVSSTDAAAVFGLLHSRGLELKQRVGATLEIESGSNDPMAILLTILLVEILVQQPDSLALAALAELIQQMGLGTILGIAGGILLAATINRINLSPGLYPLLALGGGLAIFGSAAVLGGSGFLAAYLAGLMMGNRRLQAAQNIRRFHDGFAWLAQITMFVVLGLLVTPSELLPIAGSAILVAATLILIARPLAVIVCLAPFRFPWREQAFISWVGLRGAVPIILALFPLLAGIEDAELFFNVAFFVVLVSLIVQGWTIAPAARLLGLEVPPDSGANLRQEIDVPQQTDYEIVVYRISSKSPAQHKPVNTITLPESAQVAALFRDGKALRDPQRQILKSGDYIYLVTLPKDISALDRIFVAPDGPSYLEEQRFFGEFTLDGQTRLIDLATAYGVSVPQGAQPEETLSDYLLWIFNGKAVVGDRVRIDNLQFTVREIEDGEIRSVGMRLSKDG</sequence>
<feature type="transmembrane region" description="Helical" evidence="12">
    <location>
        <begin position="94"/>
        <end position="117"/>
    </location>
</feature>
<proteinExistence type="predicted"/>
<keyword evidence="3" id="KW-0050">Antiport</keyword>
<feature type="transmembrane region" description="Helical" evidence="12">
    <location>
        <begin position="36"/>
        <end position="57"/>
    </location>
</feature>
<dbReference type="PANTHER" id="PTHR32507:SF7">
    <property type="entry name" value="K(+)_H(+) ANTIPORTER NHAP2"/>
    <property type="match status" value="1"/>
</dbReference>
<keyword evidence="11 12" id="KW-0472">Membrane</keyword>
<evidence type="ECO:0000256" key="6">
    <source>
        <dbReference type="ARBA" id="ARBA00022538"/>
    </source>
</evidence>
<evidence type="ECO:0000256" key="11">
    <source>
        <dbReference type="ARBA" id="ARBA00023136"/>
    </source>
</evidence>
<feature type="transmembrane region" description="Helical" evidence="12">
    <location>
        <begin position="229"/>
        <end position="256"/>
    </location>
</feature>
<dbReference type="Gene3D" id="1.20.1530.20">
    <property type="match status" value="1"/>
</dbReference>
<name>A0A0X8X7Z2_HALHR</name>
<evidence type="ECO:0000256" key="1">
    <source>
        <dbReference type="ARBA" id="ARBA00004651"/>
    </source>
</evidence>
<feature type="transmembrane region" description="Helical" evidence="12">
    <location>
        <begin position="123"/>
        <end position="143"/>
    </location>
</feature>
<gene>
    <name evidence="14" type="primary">nhaP2</name>
    <name evidence="14" type="ORF">HH1059_05610</name>
</gene>
<dbReference type="NCBIfam" id="NF003716">
    <property type="entry name" value="PRK05326.1-3"/>
    <property type="match status" value="1"/>
</dbReference>
<evidence type="ECO:0000259" key="13">
    <source>
        <dbReference type="PROSITE" id="PS51202"/>
    </source>
</evidence>
<dbReference type="Pfam" id="PF03471">
    <property type="entry name" value="CorC_HlyC"/>
    <property type="match status" value="1"/>
</dbReference>
<keyword evidence="5" id="KW-0997">Cell inner membrane</keyword>
<evidence type="ECO:0000313" key="14">
    <source>
        <dbReference type="EMBL" id="BAU57246.1"/>
    </source>
</evidence>
<dbReference type="Gene3D" id="3.30.70.1450">
    <property type="entry name" value="Regulator of K+ conductance, C-terminal domain"/>
    <property type="match status" value="1"/>
</dbReference>
<dbReference type="InterPro" id="IPR006153">
    <property type="entry name" value="Cation/H_exchanger_TM"/>
</dbReference>
<dbReference type="PANTHER" id="PTHR32507">
    <property type="entry name" value="NA(+)/H(+) ANTIPORTER 1"/>
    <property type="match status" value="1"/>
</dbReference>
<dbReference type="Proteomes" id="UP000218890">
    <property type="component" value="Chromosome"/>
</dbReference>
<dbReference type="RefSeq" id="WP_231902005.1">
    <property type="nucleotide sequence ID" value="NZ_AP017372.2"/>
</dbReference>
<dbReference type="GO" id="GO:0008324">
    <property type="term" value="F:monoatomic cation transmembrane transporter activity"/>
    <property type="evidence" value="ECO:0007669"/>
    <property type="project" value="InterPro"/>
</dbReference>
<dbReference type="PROSITE" id="PS51202">
    <property type="entry name" value="RCK_C"/>
    <property type="match status" value="1"/>
</dbReference>
<feature type="transmembrane region" description="Helical" evidence="12">
    <location>
        <begin position="277"/>
        <end position="296"/>
    </location>
</feature>
<dbReference type="GO" id="GO:0005886">
    <property type="term" value="C:plasma membrane"/>
    <property type="evidence" value="ECO:0007669"/>
    <property type="project" value="UniProtKB-SubCell"/>
</dbReference>
<evidence type="ECO:0000256" key="3">
    <source>
        <dbReference type="ARBA" id="ARBA00022449"/>
    </source>
</evidence>
<feature type="transmembrane region" description="Helical" evidence="12">
    <location>
        <begin position="12"/>
        <end position="29"/>
    </location>
</feature>
<dbReference type="SUPFAM" id="SSF116726">
    <property type="entry name" value="TrkA C-terminal domain-like"/>
    <property type="match status" value="1"/>
</dbReference>
<dbReference type="InterPro" id="IPR006037">
    <property type="entry name" value="RCK_C"/>
</dbReference>
<evidence type="ECO:0000313" key="15">
    <source>
        <dbReference type="Proteomes" id="UP000218890"/>
    </source>
</evidence>
<evidence type="ECO:0000256" key="2">
    <source>
        <dbReference type="ARBA" id="ARBA00022448"/>
    </source>
</evidence>
<feature type="transmembrane region" description="Helical" evidence="12">
    <location>
        <begin position="367"/>
        <end position="387"/>
    </location>
</feature>
<dbReference type="GO" id="GO:1902600">
    <property type="term" value="P:proton transmembrane transport"/>
    <property type="evidence" value="ECO:0007669"/>
    <property type="project" value="InterPro"/>
</dbReference>
<dbReference type="InterPro" id="IPR005170">
    <property type="entry name" value="Transptr-assoc_dom"/>
</dbReference>
<keyword evidence="10" id="KW-0406">Ion transport</keyword>
<dbReference type="GO" id="GO:0006813">
    <property type="term" value="P:potassium ion transport"/>
    <property type="evidence" value="ECO:0007669"/>
    <property type="project" value="UniProtKB-KW"/>
</dbReference>
<feature type="domain" description="RCK C-terminal" evidence="13">
    <location>
        <begin position="406"/>
        <end position="488"/>
    </location>
</feature>
<keyword evidence="4" id="KW-1003">Cell membrane</keyword>
<accession>A0A0X8X7Z2</accession>
<dbReference type="InterPro" id="IPR038770">
    <property type="entry name" value="Na+/solute_symporter_sf"/>
</dbReference>
<dbReference type="InterPro" id="IPR016169">
    <property type="entry name" value="FAD-bd_PCMH_sub2"/>
</dbReference>
<evidence type="ECO:0000256" key="9">
    <source>
        <dbReference type="ARBA" id="ARBA00022989"/>
    </source>
</evidence>
<keyword evidence="2" id="KW-0813">Transport</keyword>
<evidence type="ECO:0000256" key="5">
    <source>
        <dbReference type="ARBA" id="ARBA00022519"/>
    </source>
</evidence>
<dbReference type="SUPFAM" id="SSF56176">
    <property type="entry name" value="FAD-binding/transporter-associated domain-like"/>
    <property type="match status" value="1"/>
</dbReference>
<feature type="transmembrane region" description="Helical" evidence="12">
    <location>
        <begin position="199"/>
        <end position="217"/>
    </location>
</feature>
<dbReference type="KEGG" id="hhk:HH1059_05610"/>
<dbReference type="Gene3D" id="3.30.465.10">
    <property type="match status" value="1"/>
</dbReference>
<evidence type="ECO:0000256" key="8">
    <source>
        <dbReference type="ARBA" id="ARBA00022958"/>
    </source>
</evidence>
<keyword evidence="6" id="KW-0633">Potassium transport</keyword>
<organism evidence="14 15">
    <name type="scientific">Halorhodospira halochloris</name>
    <name type="common">Ectothiorhodospira halochloris</name>
    <dbReference type="NCBI Taxonomy" id="1052"/>
    <lineage>
        <taxon>Bacteria</taxon>
        <taxon>Pseudomonadati</taxon>
        <taxon>Pseudomonadota</taxon>
        <taxon>Gammaproteobacteria</taxon>
        <taxon>Chromatiales</taxon>
        <taxon>Ectothiorhodospiraceae</taxon>
        <taxon>Halorhodospira</taxon>
    </lineage>
</organism>
<keyword evidence="7 12" id="KW-0812">Transmembrane</keyword>
<evidence type="ECO:0000256" key="4">
    <source>
        <dbReference type="ARBA" id="ARBA00022475"/>
    </source>
</evidence>
<feature type="transmembrane region" description="Helical" evidence="12">
    <location>
        <begin position="302"/>
        <end position="326"/>
    </location>
</feature>